<dbReference type="RefSeq" id="WP_209697433.1">
    <property type="nucleotide sequence ID" value="NZ_BAAAVU010000008.1"/>
</dbReference>
<evidence type="ECO:0000313" key="1">
    <source>
        <dbReference type="EMBL" id="MBP2354658.1"/>
    </source>
</evidence>
<reference evidence="1 2" key="1">
    <citation type="submission" date="2021-03" db="EMBL/GenBank/DDBJ databases">
        <title>Sequencing the genomes of 1000 actinobacteria strains.</title>
        <authorList>
            <person name="Klenk H.-P."/>
        </authorList>
    </citation>
    <scope>NUCLEOTIDE SEQUENCE [LARGE SCALE GENOMIC DNA]</scope>
    <source>
        <strain evidence="1 2">DSM 18824</strain>
    </source>
</reference>
<comment type="caution">
    <text evidence="1">The sequence shown here is derived from an EMBL/GenBank/DDBJ whole genome shotgun (WGS) entry which is preliminary data.</text>
</comment>
<dbReference type="SUPFAM" id="SSF140453">
    <property type="entry name" value="EsxAB dimer-like"/>
    <property type="match status" value="1"/>
</dbReference>
<name>A0ABS4USN1_9ACTN</name>
<gene>
    <name evidence="1" type="ORF">JOF29_005768</name>
</gene>
<dbReference type="Gene3D" id="1.10.287.1060">
    <property type="entry name" value="ESAT-6-like"/>
    <property type="match status" value="1"/>
</dbReference>
<protein>
    <submittedName>
        <fullName evidence="1">Uncharacterized protein YukE</fullName>
    </submittedName>
</protein>
<proteinExistence type="predicted"/>
<dbReference type="InterPro" id="IPR036689">
    <property type="entry name" value="ESAT-6-like_sf"/>
</dbReference>
<dbReference type="Proteomes" id="UP000755585">
    <property type="component" value="Unassembled WGS sequence"/>
</dbReference>
<evidence type="ECO:0000313" key="2">
    <source>
        <dbReference type="Proteomes" id="UP000755585"/>
    </source>
</evidence>
<dbReference type="EMBL" id="JAGINT010000002">
    <property type="protein sequence ID" value="MBP2354658.1"/>
    <property type="molecule type" value="Genomic_DNA"/>
</dbReference>
<sequence>MMLNYPFDQMAQGAVDMVAANKQVTDLQEQFQTAMRSLLDAWRSQEGSPQLQQVQQLWVQANEEINMVLQRRGNALDESWIGMKRADNIAARGLEQV</sequence>
<accession>A0ABS4USN1</accession>
<organism evidence="1 2">
    <name type="scientific">Kribbella aluminosa</name>
    <dbReference type="NCBI Taxonomy" id="416017"/>
    <lineage>
        <taxon>Bacteria</taxon>
        <taxon>Bacillati</taxon>
        <taxon>Actinomycetota</taxon>
        <taxon>Actinomycetes</taxon>
        <taxon>Propionibacteriales</taxon>
        <taxon>Kribbellaceae</taxon>
        <taxon>Kribbella</taxon>
    </lineage>
</organism>
<keyword evidence="2" id="KW-1185">Reference proteome</keyword>